<reference evidence="11 12" key="1">
    <citation type="submission" date="2017-08" db="EMBL/GenBank/DDBJ databases">
        <title>Resequencing and Reannotation of the genome of Pyrococcus furiosus type strain DSM3638.</title>
        <authorList>
            <person name="Reichelt R.M."/>
            <person name="Bunk B."/>
        </authorList>
    </citation>
    <scope>NUCLEOTIDE SEQUENCE [LARGE SCALE GENOMIC DNA]</scope>
    <source>
        <strain evidence="11 12">DSM 3638</strain>
    </source>
</reference>
<dbReference type="SMART" id="SM00382">
    <property type="entry name" value="AAA"/>
    <property type="match status" value="1"/>
</dbReference>
<dbReference type="GO" id="GO:0005524">
    <property type="term" value="F:ATP binding"/>
    <property type="evidence" value="ECO:0007669"/>
    <property type="project" value="UniProtKB-KW"/>
</dbReference>
<keyword evidence="3" id="KW-0813">Transport</keyword>
<dbReference type="InterPro" id="IPR017871">
    <property type="entry name" value="ABC_transporter-like_CS"/>
</dbReference>
<dbReference type="RefSeq" id="WP_014835553.1">
    <property type="nucleotide sequence ID" value="NZ_CP023154.1"/>
</dbReference>
<dbReference type="Pfam" id="PF00005">
    <property type="entry name" value="ABC_tran"/>
    <property type="match status" value="1"/>
</dbReference>
<evidence type="ECO:0000313" key="11">
    <source>
        <dbReference type="EMBL" id="QEK79455.1"/>
    </source>
</evidence>
<dbReference type="Gene3D" id="3.40.50.300">
    <property type="entry name" value="P-loop containing nucleotide triphosphate hydrolases"/>
    <property type="match status" value="1"/>
</dbReference>
<dbReference type="SUPFAM" id="SSF52540">
    <property type="entry name" value="P-loop containing nucleoside triphosphate hydrolases"/>
    <property type="match status" value="1"/>
</dbReference>
<evidence type="ECO:0000259" key="10">
    <source>
        <dbReference type="PROSITE" id="PS50893"/>
    </source>
</evidence>
<dbReference type="InterPro" id="IPR027417">
    <property type="entry name" value="P-loop_NTPase"/>
</dbReference>
<dbReference type="PANTHER" id="PTHR43553:SF24">
    <property type="entry name" value="ENERGY-COUPLING FACTOR TRANSPORTER ATP-BINDING PROTEIN ECFA1"/>
    <property type="match status" value="1"/>
</dbReference>
<evidence type="ECO:0000256" key="9">
    <source>
        <dbReference type="ARBA" id="ARBA00025157"/>
    </source>
</evidence>
<evidence type="ECO:0000256" key="3">
    <source>
        <dbReference type="ARBA" id="ARBA00022448"/>
    </source>
</evidence>
<accession>A0A5C0XS79</accession>
<dbReference type="EMBL" id="CP023154">
    <property type="protein sequence ID" value="QEK79455.1"/>
    <property type="molecule type" value="Genomic_DNA"/>
</dbReference>
<dbReference type="FunFam" id="3.40.50.300:FF:000224">
    <property type="entry name" value="Energy-coupling factor transporter ATP-binding protein EcfA"/>
    <property type="match status" value="1"/>
</dbReference>
<evidence type="ECO:0000256" key="8">
    <source>
        <dbReference type="ARBA" id="ARBA00023136"/>
    </source>
</evidence>
<name>A0A5C0XS79_PYRFU</name>
<dbReference type="GeneID" id="41713677"/>
<keyword evidence="6 11" id="KW-0067">ATP-binding</keyword>
<keyword evidence="4" id="KW-1003">Cell membrane</keyword>
<sequence length="286" mass="32087">MKIIEVRDVSFKYFGAKQYSLRDVNLTVRKGEFLGVVGPSGSGKSTFCLTLNGIIPHSIKGEFSGEVIVDGLNTLNYPVSKLSQIVGLVFQNPESQLFNMTVLEEVAFALENLGIEREEMWKRIRWALKLVGLWEKKEHSPLALSGGEKQRLAIASVLVMKPKVLVLDEPTSQLDPLGKEEILSLVKLLNKEEKITVVLVEHNTDFLLEHADRIVVFDKGTIILEGKPEEVFENVDILMSIGIKIPTRIKVGYELKKRGVVDKSVLSLNEIVKVLRSLREKKLPQS</sequence>
<dbReference type="InterPro" id="IPR015856">
    <property type="entry name" value="ABC_transpr_CbiO/EcfA_su"/>
</dbReference>
<proteinExistence type="inferred from homology"/>
<dbReference type="GO" id="GO:0042626">
    <property type="term" value="F:ATPase-coupled transmembrane transporter activity"/>
    <property type="evidence" value="ECO:0007669"/>
    <property type="project" value="TreeGrafter"/>
</dbReference>
<comment type="subcellular location">
    <subcellularLocation>
        <location evidence="1">Cell membrane</location>
        <topology evidence="1">Peripheral membrane protein</topology>
    </subcellularLocation>
</comment>
<feature type="domain" description="ABC transporter" evidence="10">
    <location>
        <begin position="4"/>
        <end position="244"/>
    </location>
</feature>
<evidence type="ECO:0000256" key="6">
    <source>
        <dbReference type="ARBA" id="ARBA00022840"/>
    </source>
</evidence>
<evidence type="ECO:0000256" key="2">
    <source>
        <dbReference type="ARBA" id="ARBA00005417"/>
    </source>
</evidence>
<comment type="similarity">
    <text evidence="2">Belongs to the ABC transporter superfamily.</text>
</comment>
<organism evidence="11 12">
    <name type="scientific">Pyrococcus furiosus (strain ATCC 43587 / DSM 3638 / JCM 8422 / Vc1)</name>
    <dbReference type="NCBI Taxonomy" id="186497"/>
    <lineage>
        <taxon>Archaea</taxon>
        <taxon>Methanobacteriati</taxon>
        <taxon>Methanobacteriota</taxon>
        <taxon>Thermococci</taxon>
        <taxon>Thermococcales</taxon>
        <taxon>Thermococcaceae</taxon>
        <taxon>Pyrococcus</taxon>
    </lineage>
</organism>
<dbReference type="GeneID" id="13301324"/>
<keyword evidence="5" id="KW-0547">Nucleotide-binding</keyword>
<dbReference type="InterPro" id="IPR050095">
    <property type="entry name" value="ECF_ABC_transporter_ATP-bd"/>
</dbReference>
<keyword evidence="8" id="KW-0472">Membrane</keyword>
<dbReference type="PROSITE" id="PS00211">
    <property type="entry name" value="ABC_TRANSPORTER_1"/>
    <property type="match status" value="1"/>
</dbReference>
<comment type="function">
    <text evidence="9">Probably part of an ABC transporter complex. Responsible for energy coupling to the transport system.</text>
</comment>
<dbReference type="InterPro" id="IPR003593">
    <property type="entry name" value="AAA+_ATPase"/>
</dbReference>
<dbReference type="Proteomes" id="UP000324354">
    <property type="component" value="Chromosome"/>
</dbReference>
<dbReference type="GO" id="GO:0016887">
    <property type="term" value="F:ATP hydrolysis activity"/>
    <property type="evidence" value="ECO:0007669"/>
    <property type="project" value="InterPro"/>
</dbReference>
<dbReference type="PROSITE" id="PS50893">
    <property type="entry name" value="ABC_TRANSPORTER_2"/>
    <property type="match status" value="1"/>
</dbReference>
<dbReference type="InterPro" id="IPR003439">
    <property type="entry name" value="ABC_transporter-like_ATP-bd"/>
</dbReference>
<dbReference type="GO" id="GO:0043190">
    <property type="term" value="C:ATP-binding cassette (ABC) transporter complex"/>
    <property type="evidence" value="ECO:0007669"/>
    <property type="project" value="TreeGrafter"/>
</dbReference>
<evidence type="ECO:0000256" key="7">
    <source>
        <dbReference type="ARBA" id="ARBA00022967"/>
    </source>
</evidence>
<dbReference type="AlphaFoldDB" id="A0A5C0XS79"/>
<evidence type="ECO:0000256" key="5">
    <source>
        <dbReference type="ARBA" id="ARBA00022741"/>
    </source>
</evidence>
<dbReference type="CDD" id="cd03225">
    <property type="entry name" value="ABC_cobalt_CbiO_domain1"/>
    <property type="match status" value="1"/>
</dbReference>
<protein>
    <submittedName>
        <fullName evidence="11">Energy-coupling factor ABC transporter ATP-binding protein</fullName>
    </submittedName>
</protein>
<dbReference type="PANTHER" id="PTHR43553">
    <property type="entry name" value="HEAVY METAL TRANSPORTER"/>
    <property type="match status" value="1"/>
</dbReference>
<keyword evidence="7" id="KW-1278">Translocase</keyword>
<evidence type="ECO:0000256" key="4">
    <source>
        <dbReference type="ARBA" id="ARBA00022475"/>
    </source>
</evidence>
<gene>
    <name evidence="11" type="ORF">PFDSM3638_09340</name>
</gene>
<evidence type="ECO:0000313" key="12">
    <source>
        <dbReference type="Proteomes" id="UP000324354"/>
    </source>
</evidence>
<evidence type="ECO:0000256" key="1">
    <source>
        <dbReference type="ARBA" id="ARBA00004202"/>
    </source>
</evidence>